<evidence type="ECO:0008006" key="3">
    <source>
        <dbReference type="Google" id="ProtNLM"/>
    </source>
</evidence>
<comment type="caution">
    <text evidence="1">The sequence shown here is derived from an EMBL/GenBank/DDBJ whole genome shotgun (WGS) entry which is preliminary data.</text>
</comment>
<name>A0A210PHK2_MIZYE</name>
<evidence type="ECO:0000313" key="2">
    <source>
        <dbReference type="Proteomes" id="UP000242188"/>
    </source>
</evidence>
<accession>A0A210PHK2</accession>
<dbReference type="AlphaFoldDB" id="A0A210PHK2"/>
<sequence length="152" mass="17411">MLIEDEKHQSLRDGLLQLCVNLHPLDGPMAVIRTDPAPGFKSLVNDVTLAKYRLSVELGRAKTVNKNPVAEKAIQELETGILRQDPLCRAVTPIILSLATARLNTRIRKRGMSAREMLFQRDQFYNRQIPVEDQSLLMQQHDDRNKNHPYSR</sequence>
<proteinExistence type="predicted"/>
<reference evidence="1 2" key="1">
    <citation type="journal article" date="2017" name="Nat. Ecol. Evol.">
        <title>Scallop genome provides insights into evolution of bilaterian karyotype and development.</title>
        <authorList>
            <person name="Wang S."/>
            <person name="Zhang J."/>
            <person name="Jiao W."/>
            <person name="Li J."/>
            <person name="Xun X."/>
            <person name="Sun Y."/>
            <person name="Guo X."/>
            <person name="Huan P."/>
            <person name="Dong B."/>
            <person name="Zhang L."/>
            <person name="Hu X."/>
            <person name="Sun X."/>
            <person name="Wang J."/>
            <person name="Zhao C."/>
            <person name="Wang Y."/>
            <person name="Wang D."/>
            <person name="Huang X."/>
            <person name="Wang R."/>
            <person name="Lv J."/>
            <person name="Li Y."/>
            <person name="Zhang Z."/>
            <person name="Liu B."/>
            <person name="Lu W."/>
            <person name="Hui Y."/>
            <person name="Liang J."/>
            <person name="Zhou Z."/>
            <person name="Hou R."/>
            <person name="Li X."/>
            <person name="Liu Y."/>
            <person name="Li H."/>
            <person name="Ning X."/>
            <person name="Lin Y."/>
            <person name="Zhao L."/>
            <person name="Xing Q."/>
            <person name="Dou J."/>
            <person name="Li Y."/>
            <person name="Mao J."/>
            <person name="Guo H."/>
            <person name="Dou H."/>
            <person name="Li T."/>
            <person name="Mu C."/>
            <person name="Jiang W."/>
            <person name="Fu Q."/>
            <person name="Fu X."/>
            <person name="Miao Y."/>
            <person name="Liu J."/>
            <person name="Yu Q."/>
            <person name="Li R."/>
            <person name="Liao H."/>
            <person name="Li X."/>
            <person name="Kong Y."/>
            <person name="Jiang Z."/>
            <person name="Chourrout D."/>
            <person name="Li R."/>
            <person name="Bao Z."/>
        </authorList>
    </citation>
    <scope>NUCLEOTIDE SEQUENCE [LARGE SCALE GENOMIC DNA]</scope>
    <source>
        <strain evidence="1 2">PY_sf001</strain>
    </source>
</reference>
<gene>
    <name evidence="1" type="ORF">KP79_PYT26060</name>
</gene>
<protein>
    <recommendedName>
        <fullName evidence="3">Integrase catalytic domain-containing protein</fullName>
    </recommendedName>
</protein>
<dbReference type="Proteomes" id="UP000242188">
    <property type="component" value="Unassembled WGS sequence"/>
</dbReference>
<keyword evidence="2" id="KW-1185">Reference proteome</keyword>
<evidence type="ECO:0000313" key="1">
    <source>
        <dbReference type="EMBL" id="OWF35978.1"/>
    </source>
</evidence>
<organism evidence="1 2">
    <name type="scientific">Mizuhopecten yessoensis</name>
    <name type="common">Japanese scallop</name>
    <name type="synonym">Patinopecten yessoensis</name>
    <dbReference type="NCBI Taxonomy" id="6573"/>
    <lineage>
        <taxon>Eukaryota</taxon>
        <taxon>Metazoa</taxon>
        <taxon>Spiralia</taxon>
        <taxon>Lophotrochozoa</taxon>
        <taxon>Mollusca</taxon>
        <taxon>Bivalvia</taxon>
        <taxon>Autobranchia</taxon>
        <taxon>Pteriomorphia</taxon>
        <taxon>Pectinida</taxon>
        <taxon>Pectinoidea</taxon>
        <taxon>Pectinidae</taxon>
        <taxon>Mizuhopecten</taxon>
    </lineage>
</organism>
<dbReference type="EMBL" id="NEDP02076691">
    <property type="protein sequence ID" value="OWF35978.1"/>
    <property type="molecule type" value="Genomic_DNA"/>
</dbReference>